<comment type="pathway">
    <text evidence="1 9 10">Carbohydrate degradation; glycolysis; D-glyceraldehyde 3-phosphate from glycerone phosphate: step 1/1.</text>
</comment>
<accession>U2SCY3</accession>
<dbReference type="EMBL" id="AWVP01000005">
    <property type="protein sequence ID" value="ERK60582.1"/>
    <property type="molecule type" value="Genomic_DNA"/>
</dbReference>
<keyword evidence="5 9" id="KW-0312">Gluconeogenesis</keyword>
<dbReference type="PANTHER" id="PTHR21139">
    <property type="entry name" value="TRIOSEPHOSPHATE ISOMERASE"/>
    <property type="match status" value="1"/>
</dbReference>
<organism evidence="11 12">
    <name type="scientific">Gemella bergeri ATCC 700627</name>
    <dbReference type="NCBI Taxonomy" id="1321820"/>
    <lineage>
        <taxon>Bacteria</taxon>
        <taxon>Bacillati</taxon>
        <taxon>Bacillota</taxon>
        <taxon>Bacilli</taxon>
        <taxon>Bacillales</taxon>
        <taxon>Gemellaceae</taxon>
        <taxon>Gemella</taxon>
    </lineage>
</organism>
<evidence type="ECO:0000256" key="3">
    <source>
        <dbReference type="ARBA" id="ARBA00011940"/>
    </source>
</evidence>
<comment type="similarity">
    <text evidence="2 9 10">Belongs to the triosephosphate isomerase family.</text>
</comment>
<dbReference type="AlphaFoldDB" id="U2SCY3"/>
<name>U2SCY3_9BACL</name>
<dbReference type="FunFam" id="3.20.20.70:FF:000016">
    <property type="entry name" value="Triosephosphate isomerase"/>
    <property type="match status" value="1"/>
</dbReference>
<dbReference type="SUPFAM" id="SSF51351">
    <property type="entry name" value="Triosephosphate isomerase (TIM)"/>
    <property type="match status" value="1"/>
</dbReference>
<comment type="subunit">
    <text evidence="9 10">Homodimer.</text>
</comment>
<feature type="binding site" evidence="9">
    <location>
        <position position="174"/>
    </location>
    <ligand>
        <name>substrate</name>
    </ligand>
</feature>
<feature type="binding site" evidence="9">
    <location>
        <position position="214"/>
    </location>
    <ligand>
        <name>substrate</name>
    </ligand>
</feature>
<evidence type="ECO:0000256" key="4">
    <source>
        <dbReference type="ARBA" id="ARBA00019397"/>
    </source>
</evidence>
<dbReference type="GO" id="GO:0006094">
    <property type="term" value="P:gluconeogenesis"/>
    <property type="evidence" value="ECO:0007669"/>
    <property type="project" value="UniProtKB-UniRule"/>
</dbReference>
<evidence type="ECO:0000256" key="9">
    <source>
        <dbReference type="HAMAP-Rule" id="MF_00147"/>
    </source>
</evidence>
<dbReference type="GO" id="GO:0004807">
    <property type="term" value="F:triose-phosphate isomerase activity"/>
    <property type="evidence" value="ECO:0007669"/>
    <property type="project" value="UniProtKB-UniRule"/>
</dbReference>
<evidence type="ECO:0000256" key="1">
    <source>
        <dbReference type="ARBA" id="ARBA00004680"/>
    </source>
</evidence>
<dbReference type="InterPro" id="IPR000652">
    <property type="entry name" value="Triosephosphate_isomerase"/>
</dbReference>
<comment type="subcellular location">
    <subcellularLocation>
        <location evidence="9 10">Cytoplasm</location>
    </subcellularLocation>
</comment>
<reference evidence="11 12" key="1">
    <citation type="submission" date="2013-08" db="EMBL/GenBank/DDBJ databases">
        <authorList>
            <person name="Weinstock G."/>
            <person name="Sodergren E."/>
            <person name="Wylie T."/>
            <person name="Fulton L."/>
            <person name="Fulton R."/>
            <person name="Fronick C."/>
            <person name="O'Laughlin M."/>
            <person name="Godfrey J."/>
            <person name="Miner T."/>
            <person name="Herter B."/>
            <person name="Appelbaum E."/>
            <person name="Cordes M."/>
            <person name="Lek S."/>
            <person name="Wollam A."/>
            <person name="Pepin K.H."/>
            <person name="Palsikar V.B."/>
            <person name="Mitreva M."/>
            <person name="Wilson R.K."/>
        </authorList>
    </citation>
    <scope>NUCLEOTIDE SEQUENCE [LARGE SCALE GENOMIC DNA]</scope>
    <source>
        <strain evidence="11 12">ATCC 700627</strain>
    </source>
</reference>
<feature type="active site" description="Proton acceptor" evidence="9">
    <location>
        <position position="168"/>
    </location>
</feature>
<dbReference type="CDD" id="cd00311">
    <property type="entry name" value="TIM"/>
    <property type="match status" value="1"/>
</dbReference>
<evidence type="ECO:0000256" key="6">
    <source>
        <dbReference type="ARBA" id="ARBA00022490"/>
    </source>
</evidence>
<dbReference type="eggNOG" id="COG0149">
    <property type="taxonomic scope" value="Bacteria"/>
</dbReference>
<protein>
    <recommendedName>
        <fullName evidence="4 9">Triosephosphate isomerase</fullName>
        <shortName evidence="9">TIM</shortName>
        <shortName evidence="9">TPI</shortName>
        <ecNumber evidence="3 9">5.3.1.1</ecNumber>
    </recommendedName>
    <alternativeName>
        <fullName evidence="9">Triose-phosphate isomerase</fullName>
    </alternativeName>
</protein>
<evidence type="ECO:0000256" key="10">
    <source>
        <dbReference type="RuleBase" id="RU363013"/>
    </source>
</evidence>
<comment type="caution">
    <text evidence="11">The sequence shown here is derived from an EMBL/GenBank/DDBJ whole genome shotgun (WGS) entry which is preliminary data.</text>
</comment>
<dbReference type="PANTHER" id="PTHR21139:SF42">
    <property type="entry name" value="TRIOSEPHOSPHATE ISOMERASE"/>
    <property type="match status" value="1"/>
</dbReference>
<dbReference type="GO" id="GO:0046166">
    <property type="term" value="P:glyceraldehyde-3-phosphate biosynthetic process"/>
    <property type="evidence" value="ECO:0007669"/>
    <property type="project" value="TreeGrafter"/>
</dbReference>
<comment type="pathway">
    <text evidence="9 10">Carbohydrate biosynthesis; gluconeogenesis.</text>
</comment>
<feature type="binding site" evidence="9">
    <location>
        <begin position="235"/>
        <end position="236"/>
    </location>
    <ligand>
        <name>substrate</name>
    </ligand>
</feature>
<proteinExistence type="inferred from homology"/>
<dbReference type="HOGENOM" id="CLU_024251_2_3_9"/>
<dbReference type="NCBIfam" id="TIGR00419">
    <property type="entry name" value="tim"/>
    <property type="match status" value="1"/>
</dbReference>
<dbReference type="GO" id="GO:0019563">
    <property type="term" value="P:glycerol catabolic process"/>
    <property type="evidence" value="ECO:0007669"/>
    <property type="project" value="TreeGrafter"/>
</dbReference>
<dbReference type="EC" id="5.3.1.1" evidence="3 9"/>
<dbReference type="Gene3D" id="3.20.20.70">
    <property type="entry name" value="Aldolase class I"/>
    <property type="match status" value="1"/>
</dbReference>
<evidence type="ECO:0000313" key="12">
    <source>
        <dbReference type="Proteomes" id="UP000016637"/>
    </source>
</evidence>
<dbReference type="InterPro" id="IPR022896">
    <property type="entry name" value="TrioseP_Isoase_bac/euk"/>
</dbReference>
<dbReference type="GO" id="GO:0005829">
    <property type="term" value="C:cytosol"/>
    <property type="evidence" value="ECO:0007669"/>
    <property type="project" value="TreeGrafter"/>
</dbReference>
<dbReference type="InterPro" id="IPR020861">
    <property type="entry name" value="Triosephosphate_isomerase_AS"/>
</dbReference>
<feature type="binding site" evidence="9">
    <location>
        <begin position="10"/>
        <end position="12"/>
    </location>
    <ligand>
        <name>substrate</name>
    </ligand>
</feature>
<dbReference type="InterPro" id="IPR035990">
    <property type="entry name" value="TIM_sf"/>
</dbReference>
<gene>
    <name evidence="9" type="primary">tpiA</name>
    <name evidence="11" type="ORF">HMPREF1983_00104</name>
</gene>
<dbReference type="RefSeq" id="WP_021753044.1">
    <property type="nucleotide sequence ID" value="NZ_KI271838.1"/>
</dbReference>
<feature type="active site" description="Electrophile" evidence="9">
    <location>
        <position position="96"/>
    </location>
</feature>
<dbReference type="UniPathway" id="UPA00138"/>
<dbReference type="InterPro" id="IPR013785">
    <property type="entry name" value="Aldolase_TIM"/>
</dbReference>
<dbReference type="PROSITE" id="PS51440">
    <property type="entry name" value="TIM_2"/>
    <property type="match status" value="1"/>
</dbReference>
<evidence type="ECO:0000256" key="8">
    <source>
        <dbReference type="ARBA" id="ARBA00023235"/>
    </source>
</evidence>
<dbReference type="PATRIC" id="fig|1321820.3.peg.103"/>
<evidence type="ECO:0000256" key="7">
    <source>
        <dbReference type="ARBA" id="ARBA00023152"/>
    </source>
</evidence>
<evidence type="ECO:0000313" key="11">
    <source>
        <dbReference type="EMBL" id="ERK60582.1"/>
    </source>
</evidence>
<dbReference type="HAMAP" id="MF_00147_B">
    <property type="entry name" value="TIM_B"/>
    <property type="match status" value="1"/>
</dbReference>
<sequence length="254" mass="27229">MTRLPFIAGNWKMNLTVKQARDFAQAVAGKVPAATSVESAICAPATHLEALVELTKNSELNIGAENCHFEQSGAYTGEVSPYVLNDLGVKYVILGHSERREYFGETDELINKKTKAAFANGLIPIVCCGETLEQYETGKAVDVITGQLQKDLADLTKEQAEKLVVAYEPIWAIGTGKSATKEDAQKMCKAVRDVVAGLYGKEVADKVRVQYGGSVKPENVKEYLACPDVDGALVGGASLKVDSFLALLEGGKLA</sequence>
<dbReference type="UniPathway" id="UPA00109">
    <property type="reaction ID" value="UER00189"/>
</dbReference>
<comment type="catalytic activity">
    <reaction evidence="9 10">
        <text>D-glyceraldehyde 3-phosphate = dihydroxyacetone phosphate</text>
        <dbReference type="Rhea" id="RHEA:18585"/>
        <dbReference type="ChEBI" id="CHEBI:57642"/>
        <dbReference type="ChEBI" id="CHEBI:59776"/>
        <dbReference type="EC" id="5.3.1.1"/>
    </reaction>
</comment>
<comment type="function">
    <text evidence="9">Involved in the gluconeogenesis. Catalyzes stereospecifically the conversion of dihydroxyacetone phosphate (DHAP) to D-glyceraldehyde-3-phosphate (G3P).</text>
</comment>
<keyword evidence="8 9" id="KW-0413">Isomerase</keyword>
<keyword evidence="7 9" id="KW-0324">Glycolysis</keyword>
<dbReference type="Proteomes" id="UP000016637">
    <property type="component" value="Unassembled WGS sequence"/>
</dbReference>
<dbReference type="GO" id="GO:0006096">
    <property type="term" value="P:glycolytic process"/>
    <property type="evidence" value="ECO:0007669"/>
    <property type="project" value="UniProtKB-UniRule"/>
</dbReference>
<evidence type="ECO:0000256" key="2">
    <source>
        <dbReference type="ARBA" id="ARBA00007422"/>
    </source>
</evidence>
<dbReference type="PROSITE" id="PS00171">
    <property type="entry name" value="TIM_1"/>
    <property type="match status" value="1"/>
</dbReference>
<keyword evidence="6 9" id="KW-0963">Cytoplasm</keyword>
<dbReference type="Pfam" id="PF00121">
    <property type="entry name" value="TIM"/>
    <property type="match status" value="1"/>
</dbReference>
<evidence type="ECO:0000256" key="5">
    <source>
        <dbReference type="ARBA" id="ARBA00022432"/>
    </source>
</evidence>
<keyword evidence="12" id="KW-1185">Reference proteome</keyword>